<dbReference type="RefSeq" id="WP_145066946.1">
    <property type="nucleotide sequence ID" value="NZ_CP036287.1"/>
</dbReference>
<keyword evidence="2" id="KW-0472">Membrane</keyword>
<feature type="transmembrane region" description="Helical" evidence="2">
    <location>
        <begin position="83"/>
        <end position="107"/>
    </location>
</feature>
<evidence type="ECO:0000256" key="1">
    <source>
        <dbReference type="SAM" id="MobiDB-lite"/>
    </source>
</evidence>
<keyword evidence="2" id="KW-1133">Transmembrane helix</keyword>
<evidence type="ECO:0000256" key="2">
    <source>
        <dbReference type="SAM" id="Phobius"/>
    </source>
</evidence>
<feature type="compositionally biased region" description="Gly residues" evidence="1">
    <location>
        <begin position="9"/>
        <end position="22"/>
    </location>
</feature>
<organism evidence="3 4">
    <name type="scientific">Engelhardtia mirabilis</name>
    <dbReference type="NCBI Taxonomy" id="2528011"/>
    <lineage>
        <taxon>Bacteria</taxon>
        <taxon>Pseudomonadati</taxon>
        <taxon>Planctomycetota</taxon>
        <taxon>Planctomycetia</taxon>
        <taxon>Planctomycetia incertae sedis</taxon>
        <taxon>Engelhardtia</taxon>
    </lineage>
</organism>
<dbReference type="AlphaFoldDB" id="A0A518BMI9"/>
<accession>A0A518BMI9</accession>
<protein>
    <submittedName>
        <fullName evidence="3">Uncharacterized protein</fullName>
    </submittedName>
</protein>
<dbReference type="KEGG" id="pbap:Pla133_32570"/>
<gene>
    <name evidence="3" type="ORF">Pla133_32570</name>
</gene>
<keyword evidence="2" id="KW-0812">Transmembrane</keyword>
<sequence length="131" mass="14151">MGKPQRAMGGRGPESGSKGSGGSNLHEGRETLLLAEAQVLLAEKRTSLSAVRTGIAVVALPLSIVSVLIATSKLYAWSEVEHLIWPVLLACALLFVLGTYLIVRALLRIRRFDRKLTRLSRDNSTLSGLVD</sequence>
<feature type="transmembrane region" description="Helical" evidence="2">
    <location>
        <begin position="54"/>
        <end position="77"/>
    </location>
</feature>
<evidence type="ECO:0000313" key="4">
    <source>
        <dbReference type="Proteomes" id="UP000316921"/>
    </source>
</evidence>
<name>A0A518BMI9_9BACT</name>
<dbReference type="Proteomes" id="UP000316921">
    <property type="component" value="Chromosome"/>
</dbReference>
<proteinExistence type="predicted"/>
<dbReference type="EMBL" id="CP036287">
    <property type="protein sequence ID" value="QDU68163.1"/>
    <property type="molecule type" value="Genomic_DNA"/>
</dbReference>
<feature type="region of interest" description="Disordered" evidence="1">
    <location>
        <begin position="1"/>
        <end position="26"/>
    </location>
</feature>
<keyword evidence="4" id="KW-1185">Reference proteome</keyword>
<evidence type="ECO:0000313" key="3">
    <source>
        <dbReference type="EMBL" id="QDU68163.1"/>
    </source>
</evidence>
<reference evidence="3 4" key="1">
    <citation type="submission" date="2019-02" db="EMBL/GenBank/DDBJ databases">
        <title>Deep-cultivation of Planctomycetes and their phenomic and genomic characterization uncovers novel biology.</title>
        <authorList>
            <person name="Wiegand S."/>
            <person name="Jogler M."/>
            <person name="Boedeker C."/>
            <person name="Pinto D."/>
            <person name="Vollmers J."/>
            <person name="Rivas-Marin E."/>
            <person name="Kohn T."/>
            <person name="Peeters S.H."/>
            <person name="Heuer A."/>
            <person name="Rast P."/>
            <person name="Oberbeckmann S."/>
            <person name="Bunk B."/>
            <person name="Jeske O."/>
            <person name="Meyerdierks A."/>
            <person name="Storesund J.E."/>
            <person name="Kallscheuer N."/>
            <person name="Luecker S."/>
            <person name="Lage O.M."/>
            <person name="Pohl T."/>
            <person name="Merkel B.J."/>
            <person name="Hornburger P."/>
            <person name="Mueller R.-W."/>
            <person name="Bruemmer F."/>
            <person name="Labrenz M."/>
            <person name="Spormann A.M."/>
            <person name="Op den Camp H."/>
            <person name="Overmann J."/>
            <person name="Amann R."/>
            <person name="Jetten M.S.M."/>
            <person name="Mascher T."/>
            <person name="Medema M.H."/>
            <person name="Devos D.P."/>
            <person name="Kaster A.-K."/>
            <person name="Ovreas L."/>
            <person name="Rohde M."/>
            <person name="Galperin M.Y."/>
            <person name="Jogler C."/>
        </authorList>
    </citation>
    <scope>NUCLEOTIDE SEQUENCE [LARGE SCALE GENOMIC DNA]</scope>
    <source>
        <strain evidence="3 4">Pla133</strain>
    </source>
</reference>